<protein>
    <submittedName>
        <fullName evidence="2">Uncharacterized protein</fullName>
    </submittedName>
</protein>
<evidence type="ECO:0000313" key="2">
    <source>
        <dbReference type="EMBL" id="KAA6337976.1"/>
    </source>
</evidence>
<feature type="non-terminal residue" evidence="2">
    <location>
        <position position="1"/>
    </location>
</feature>
<gene>
    <name evidence="2" type="ORF">EZS28_052739</name>
</gene>
<dbReference type="EMBL" id="SNRW01041330">
    <property type="protein sequence ID" value="KAA6337976.1"/>
    <property type="molecule type" value="Genomic_DNA"/>
</dbReference>
<reference evidence="2 3" key="1">
    <citation type="submission" date="2019-03" db="EMBL/GenBank/DDBJ databases">
        <title>Single cell metagenomics reveals metabolic interactions within the superorganism composed of flagellate Streblomastix strix and complex community of Bacteroidetes bacteria on its surface.</title>
        <authorList>
            <person name="Treitli S.C."/>
            <person name="Kolisko M."/>
            <person name="Husnik F."/>
            <person name="Keeling P."/>
            <person name="Hampl V."/>
        </authorList>
    </citation>
    <scope>NUCLEOTIDE SEQUENCE [LARGE SCALE GENOMIC DNA]</scope>
    <source>
        <strain evidence="2">ST1C</strain>
    </source>
</reference>
<proteinExistence type="predicted"/>
<comment type="caution">
    <text evidence="2">The sequence shown here is derived from an EMBL/GenBank/DDBJ whole genome shotgun (WGS) entry which is preliminary data.</text>
</comment>
<dbReference type="AlphaFoldDB" id="A0A5J4RVC0"/>
<keyword evidence="1" id="KW-0812">Transmembrane</keyword>
<dbReference type="Proteomes" id="UP000324800">
    <property type="component" value="Unassembled WGS sequence"/>
</dbReference>
<keyword evidence="1" id="KW-1133">Transmembrane helix</keyword>
<evidence type="ECO:0000313" key="3">
    <source>
        <dbReference type="Proteomes" id="UP000324800"/>
    </source>
</evidence>
<accession>A0A5J4RVC0</accession>
<evidence type="ECO:0000256" key="1">
    <source>
        <dbReference type="SAM" id="Phobius"/>
    </source>
</evidence>
<feature type="transmembrane region" description="Helical" evidence="1">
    <location>
        <begin position="41"/>
        <end position="66"/>
    </location>
</feature>
<name>A0A5J4RVC0_9EUKA</name>
<keyword evidence="1" id="KW-0472">Membrane</keyword>
<organism evidence="2 3">
    <name type="scientific">Streblomastix strix</name>
    <dbReference type="NCBI Taxonomy" id="222440"/>
    <lineage>
        <taxon>Eukaryota</taxon>
        <taxon>Metamonada</taxon>
        <taxon>Preaxostyla</taxon>
        <taxon>Oxymonadida</taxon>
        <taxon>Streblomastigidae</taxon>
        <taxon>Streblomastix</taxon>
    </lineage>
</organism>
<sequence>KVLQLRYHLKLVITIELDFVRSVGLTYKVFYIKPPYRQLQLIGIIVPLDTLVTTSYVIISVIQLVYQVLLSDTTIVTVPTDSN</sequence>